<accession>A0A1I4MUH5</accession>
<gene>
    <name evidence="2" type="ORF">SAMN04487943_10793</name>
</gene>
<dbReference type="Proteomes" id="UP000198565">
    <property type="component" value="Unassembled WGS sequence"/>
</dbReference>
<sequence length="284" mass="31573">MINNHITGGQELLCINTEKVYDWLLNEASFDLNIDGLELPINTVTGAQLECDDIDLNNVTCTVTPSEEDPFVILDREDQVFIIDGEEVTLQVVNIRKSFDVIVYVQLIPELGGRTIEIGTATFSRCEQVILCAPEGTDINVSYTDLDCFVCSVNCDTGTTTEIDELNVTFTVRLCQSIQSTYEVTIELEADFCQPRDVLPVPPCPTPTIPVQCPVVFPALDPEPEISKKKKHVSSETKTLGMMYTEQQPKAETNIEITNQEPESNEITKTADLTNVEEKSEGEE</sequence>
<dbReference type="AlphaFoldDB" id="A0A1I4MUH5"/>
<keyword evidence="3" id="KW-1185">Reference proteome</keyword>
<dbReference type="STRING" id="334253.SAMN04487943_10793"/>
<feature type="region of interest" description="Disordered" evidence="1">
    <location>
        <begin position="227"/>
        <end position="284"/>
    </location>
</feature>
<evidence type="ECO:0000313" key="3">
    <source>
        <dbReference type="Proteomes" id="UP000198565"/>
    </source>
</evidence>
<name>A0A1I4MUH5_9BACI</name>
<evidence type="ECO:0000256" key="1">
    <source>
        <dbReference type="SAM" id="MobiDB-lite"/>
    </source>
</evidence>
<dbReference type="RefSeq" id="WP_245780807.1">
    <property type="nucleotide sequence ID" value="NZ_FOTR01000007.1"/>
</dbReference>
<dbReference type="EMBL" id="FOTR01000007">
    <property type="protein sequence ID" value="SFM06737.1"/>
    <property type="molecule type" value="Genomic_DNA"/>
</dbReference>
<protein>
    <submittedName>
        <fullName evidence="2">Uncharacterized protein</fullName>
    </submittedName>
</protein>
<reference evidence="3" key="1">
    <citation type="submission" date="2016-10" db="EMBL/GenBank/DDBJ databases">
        <authorList>
            <person name="Varghese N."/>
            <person name="Submissions S."/>
        </authorList>
    </citation>
    <scope>NUCLEOTIDE SEQUENCE [LARGE SCALE GENOMIC DNA]</scope>
    <source>
        <strain evidence="3">CGMCC 1.4250</strain>
    </source>
</reference>
<evidence type="ECO:0000313" key="2">
    <source>
        <dbReference type="EMBL" id="SFM06737.1"/>
    </source>
</evidence>
<feature type="compositionally biased region" description="Polar residues" evidence="1">
    <location>
        <begin position="245"/>
        <end position="273"/>
    </location>
</feature>
<organism evidence="2 3">
    <name type="scientific">Gracilibacillus orientalis</name>
    <dbReference type="NCBI Taxonomy" id="334253"/>
    <lineage>
        <taxon>Bacteria</taxon>
        <taxon>Bacillati</taxon>
        <taxon>Bacillota</taxon>
        <taxon>Bacilli</taxon>
        <taxon>Bacillales</taxon>
        <taxon>Bacillaceae</taxon>
        <taxon>Gracilibacillus</taxon>
    </lineage>
</organism>
<proteinExistence type="predicted"/>